<dbReference type="SUPFAM" id="SSF46689">
    <property type="entry name" value="Homeodomain-like"/>
    <property type="match status" value="2"/>
</dbReference>
<dbReference type="STRING" id="1121869.SAMN03084138_00632"/>
<evidence type="ECO:0000256" key="2">
    <source>
        <dbReference type="ARBA" id="ARBA00023125"/>
    </source>
</evidence>
<keyword evidence="1" id="KW-0805">Transcription regulation</keyword>
<dbReference type="Proteomes" id="UP000182692">
    <property type="component" value="Unassembled WGS sequence"/>
</dbReference>
<reference evidence="5 6" key="1">
    <citation type="submission" date="2016-10" db="EMBL/GenBank/DDBJ databases">
        <authorList>
            <person name="de Groot N.N."/>
        </authorList>
    </citation>
    <scope>NUCLEOTIDE SEQUENCE [LARGE SCALE GENOMIC DNA]</scope>
    <source>
        <strain evidence="5 6">DSM 15893</strain>
    </source>
</reference>
<dbReference type="Pfam" id="PF02311">
    <property type="entry name" value="AraC_binding"/>
    <property type="match status" value="1"/>
</dbReference>
<accession>A0A1I5KFT6</accession>
<dbReference type="InterPro" id="IPR003313">
    <property type="entry name" value="AraC-bd"/>
</dbReference>
<dbReference type="RefSeq" id="WP_241810502.1">
    <property type="nucleotide sequence ID" value="NZ_FOWR01000003.1"/>
</dbReference>
<dbReference type="EMBL" id="FOWR01000003">
    <property type="protein sequence ID" value="SFO83912.1"/>
    <property type="molecule type" value="Genomic_DNA"/>
</dbReference>
<protein>
    <submittedName>
        <fullName evidence="5">AraC-type DNA-binding protein</fullName>
    </submittedName>
</protein>
<name>A0A1I5KFT6_9GAMM</name>
<dbReference type="PANTHER" id="PTHR43280">
    <property type="entry name" value="ARAC-FAMILY TRANSCRIPTIONAL REGULATOR"/>
    <property type="match status" value="1"/>
</dbReference>
<dbReference type="Pfam" id="PF12833">
    <property type="entry name" value="HTH_18"/>
    <property type="match status" value="1"/>
</dbReference>
<organism evidence="5 6">
    <name type="scientific">Enterovibrio norvegicus DSM 15893</name>
    <dbReference type="NCBI Taxonomy" id="1121869"/>
    <lineage>
        <taxon>Bacteria</taxon>
        <taxon>Pseudomonadati</taxon>
        <taxon>Pseudomonadota</taxon>
        <taxon>Gammaproteobacteria</taxon>
        <taxon>Vibrionales</taxon>
        <taxon>Vibrionaceae</taxon>
        <taxon>Enterovibrio</taxon>
    </lineage>
</organism>
<sequence>MRHKKTALEKPPRREGFSWRYRKIKQQQKPTLWHCHEEYELALHRHFVGTAAVSHHETPVGHNHLMLIGPNLPHAVTSKDVEGQQCETHVVWFRESWIKQLMASCEELRNLTPLLERSKLCIEFSERTAEDVFQLLDDCPNTSPIDQLATFLQVLSVLAQDSQSKTLLPTALGQTNIDDAERAKIEKICDYLARNMAKPITLADLGKVFHASDSSIQRLFADHFGESFSSYLKKLRLGHACSELQMTTKPIGLIAESVGYRNLSNFNRQFKQYKHLTPREYRGQFKRGAS</sequence>
<feature type="domain" description="HTH araC/xylS-type" evidence="4">
    <location>
        <begin position="186"/>
        <end position="284"/>
    </location>
</feature>
<evidence type="ECO:0000259" key="4">
    <source>
        <dbReference type="PROSITE" id="PS01124"/>
    </source>
</evidence>
<dbReference type="InterPro" id="IPR018060">
    <property type="entry name" value="HTH_AraC"/>
</dbReference>
<keyword evidence="3" id="KW-0804">Transcription</keyword>
<dbReference type="Gene3D" id="1.10.10.60">
    <property type="entry name" value="Homeodomain-like"/>
    <property type="match status" value="2"/>
</dbReference>
<dbReference type="AlphaFoldDB" id="A0A1I5KFT6"/>
<dbReference type="GO" id="GO:0003700">
    <property type="term" value="F:DNA-binding transcription factor activity"/>
    <property type="evidence" value="ECO:0007669"/>
    <property type="project" value="InterPro"/>
</dbReference>
<proteinExistence type="predicted"/>
<dbReference type="GeneID" id="35872790"/>
<evidence type="ECO:0000313" key="6">
    <source>
        <dbReference type="Proteomes" id="UP000182692"/>
    </source>
</evidence>
<dbReference type="PROSITE" id="PS01124">
    <property type="entry name" value="HTH_ARAC_FAMILY_2"/>
    <property type="match status" value="1"/>
</dbReference>
<evidence type="ECO:0000256" key="3">
    <source>
        <dbReference type="ARBA" id="ARBA00023163"/>
    </source>
</evidence>
<keyword evidence="2 5" id="KW-0238">DNA-binding</keyword>
<gene>
    <name evidence="5" type="ORF">SAMN03084138_00632</name>
</gene>
<evidence type="ECO:0000313" key="5">
    <source>
        <dbReference type="EMBL" id="SFO83912.1"/>
    </source>
</evidence>
<evidence type="ECO:0000256" key="1">
    <source>
        <dbReference type="ARBA" id="ARBA00023015"/>
    </source>
</evidence>
<dbReference type="PANTHER" id="PTHR43280:SF27">
    <property type="entry name" value="TRANSCRIPTIONAL REGULATOR MTLR"/>
    <property type="match status" value="1"/>
</dbReference>
<dbReference type="InterPro" id="IPR009057">
    <property type="entry name" value="Homeodomain-like_sf"/>
</dbReference>
<dbReference type="SMART" id="SM00342">
    <property type="entry name" value="HTH_ARAC"/>
    <property type="match status" value="1"/>
</dbReference>
<dbReference type="GO" id="GO:0043565">
    <property type="term" value="F:sequence-specific DNA binding"/>
    <property type="evidence" value="ECO:0007669"/>
    <property type="project" value="InterPro"/>
</dbReference>